<organism evidence="2 3">
    <name type="scientific">Solanum commersonii</name>
    <name type="common">Commerson's wild potato</name>
    <name type="synonym">Commerson's nightshade</name>
    <dbReference type="NCBI Taxonomy" id="4109"/>
    <lineage>
        <taxon>Eukaryota</taxon>
        <taxon>Viridiplantae</taxon>
        <taxon>Streptophyta</taxon>
        <taxon>Embryophyta</taxon>
        <taxon>Tracheophyta</taxon>
        <taxon>Spermatophyta</taxon>
        <taxon>Magnoliopsida</taxon>
        <taxon>eudicotyledons</taxon>
        <taxon>Gunneridae</taxon>
        <taxon>Pentapetalae</taxon>
        <taxon>asterids</taxon>
        <taxon>lamiids</taxon>
        <taxon>Solanales</taxon>
        <taxon>Solanaceae</taxon>
        <taxon>Solanoideae</taxon>
        <taxon>Solaneae</taxon>
        <taxon>Solanum</taxon>
    </lineage>
</organism>
<evidence type="ECO:0000313" key="3">
    <source>
        <dbReference type="Proteomes" id="UP000824120"/>
    </source>
</evidence>
<sequence length="78" mass="9088">MVDKSTEKKWEREKVMLIYTTTSKSRLTKVGVGEGTSLYGPYLYLLYLSGRYVVSNRPSAQEDDPKQSQKRKLCKYMK</sequence>
<proteinExistence type="predicted"/>
<protein>
    <submittedName>
        <fullName evidence="2">Uncharacterized protein</fullName>
    </submittedName>
</protein>
<reference evidence="2 3" key="1">
    <citation type="submission" date="2020-09" db="EMBL/GenBank/DDBJ databases">
        <title>De no assembly of potato wild relative species, Solanum commersonii.</title>
        <authorList>
            <person name="Cho K."/>
        </authorList>
    </citation>
    <scope>NUCLEOTIDE SEQUENCE [LARGE SCALE GENOMIC DNA]</scope>
    <source>
        <strain evidence="2">LZ3.2</strain>
        <tissue evidence="2">Leaf</tissue>
    </source>
</reference>
<comment type="caution">
    <text evidence="2">The sequence shown here is derived from an EMBL/GenBank/DDBJ whole genome shotgun (WGS) entry which is preliminary data.</text>
</comment>
<evidence type="ECO:0000256" key="1">
    <source>
        <dbReference type="SAM" id="MobiDB-lite"/>
    </source>
</evidence>
<name>A0A9J5Z8S6_SOLCO</name>
<feature type="compositionally biased region" description="Basic residues" evidence="1">
    <location>
        <begin position="68"/>
        <end position="78"/>
    </location>
</feature>
<feature type="region of interest" description="Disordered" evidence="1">
    <location>
        <begin position="57"/>
        <end position="78"/>
    </location>
</feature>
<accession>A0A9J5Z8S6</accession>
<dbReference type="Proteomes" id="UP000824120">
    <property type="component" value="Chromosome 4"/>
</dbReference>
<dbReference type="AlphaFoldDB" id="A0A9J5Z8S6"/>
<keyword evidence="3" id="KW-1185">Reference proteome</keyword>
<gene>
    <name evidence="2" type="ORF">H5410_019592</name>
</gene>
<dbReference type="EMBL" id="JACXVP010000004">
    <property type="protein sequence ID" value="KAG5608311.1"/>
    <property type="molecule type" value="Genomic_DNA"/>
</dbReference>
<evidence type="ECO:0000313" key="2">
    <source>
        <dbReference type="EMBL" id="KAG5608311.1"/>
    </source>
</evidence>